<keyword evidence="5" id="KW-0496">Mitochondrion</keyword>
<feature type="transmembrane region" description="Helical" evidence="5">
    <location>
        <begin position="15"/>
        <end position="34"/>
    </location>
</feature>
<organism evidence="6 7">
    <name type="scientific">Cavenderia fasciculata</name>
    <name type="common">Slime mold</name>
    <name type="synonym">Dictyostelium fasciculatum</name>
    <dbReference type="NCBI Taxonomy" id="261658"/>
    <lineage>
        <taxon>Eukaryota</taxon>
        <taxon>Amoebozoa</taxon>
        <taxon>Evosea</taxon>
        <taxon>Eumycetozoa</taxon>
        <taxon>Dictyostelia</taxon>
        <taxon>Acytosteliales</taxon>
        <taxon>Cavenderiaceae</taxon>
        <taxon>Cavenderia</taxon>
    </lineage>
</organism>
<sequence>MTHLYFYYFYKKRSFGLFKIFPIISFGLGSWQVYRYQWKKEIIQKAKENVEMEPIEMNDSLVDSLLQSSELSDDSKKRLEFRRVEVNGTYTPNSKEIYLGPRTYEGQVGYYVIQPLQLQHSNKQVLINRGWLPTQLIRDRPVITSDLPEPTTVEGLIGKSKEAGSIFTPPNDPANNQWYFIDAEQMASVNPNTAPLIQTTPNIPNRQRLDNNKWHLALRDSTQM</sequence>
<evidence type="ECO:0000256" key="4">
    <source>
        <dbReference type="ARBA" id="ARBA00023136"/>
    </source>
</evidence>
<proteinExistence type="inferred from homology"/>
<dbReference type="OrthoDB" id="10040024at2759"/>
<comment type="subcellular location">
    <subcellularLocation>
        <location evidence="1">Membrane</location>
    </subcellularLocation>
    <subcellularLocation>
        <location evidence="5">Mitochondrion inner membrane</location>
        <topology evidence="5">Multi-pass membrane protein</topology>
    </subcellularLocation>
</comment>
<keyword evidence="7" id="KW-1185">Reference proteome</keyword>
<dbReference type="AlphaFoldDB" id="F4PXC1"/>
<dbReference type="PANTHER" id="PTHR23427">
    <property type="entry name" value="SURFEIT LOCUS PROTEIN"/>
    <property type="match status" value="1"/>
</dbReference>
<evidence type="ECO:0000256" key="2">
    <source>
        <dbReference type="ARBA" id="ARBA00022692"/>
    </source>
</evidence>
<comment type="caution">
    <text evidence="5">Lacks conserved residue(s) required for the propagation of feature annotation.</text>
</comment>
<dbReference type="InterPro" id="IPR045214">
    <property type="entry name" value="Surf1/Surf4"/>
</dbReference>
<dbReference type="KEGG" id="dfa:DFA_00008"/>
<dbReference type="RefSeq" id="XP_004357725.1">
    <property type="nucleotide sequence ID" value="XM_004357668.1"/>
</dbReference>
<dbReference type="GO" id="GO:0005743">
    <property type="term" value="C:mitochondrial inner membrane"/>
    <property type="evidence" value="ECO:0007669"/>
    <property type="project" value="UniProtKB-SubCell"/>
</dbReference>
<reference evidence="7" key="1">
    <citation type="journal article" date="2011" name="Genome Res.">
        <title>Phylogeny-wide analysis of social amoeba genomes highlights ancient origins for complex intercellular communication.</title>
        <authorList>
            <person name="Heidel A.J."/>
            <person name="Lawal H.M."/>
            <person name="Felder M."/>
            <person name="Schilde C."/>
            <person name="Helps N.R."/>
            <person name="Tunggal B."/>
            <person name="Rivero F."/>
            <person name="John U."/>
            <person name="Schleicher M."/>
            <person name="Eichinger L."/>
            <person name="Platzer M."/>
            <person name="Noegel A.A."/>
            <person name="Schaap P."/>
            <person name="Gloeckner G."/>
        </authorList>
    </citation>
    <scope>NUCLEOTIDE SEQUENCE [LARGE SCALE GENOMIC DNA]</scope>
    <source>
        <strain evidence="7">SH3</strain>
    </source>
</reference>
<dbReference type="CDD" id="cd06662">
    <property type="entry name" value="SURF1"/>
    <property type="match status" value="1"/>
</dbReference>
<gene>
    <name evidence="6" type="primary">surf1-2</name>
    <name evidence="6" type="ORF">DFA_00008</name>
</gene>
<evidence type="ECO:0000313" key="7">
    <source>
        <dbReference type="Proteomes" id="UP000007797"/>
    </source>
</evidence>
<comment type="similarity">
    <text evidence="5">Belongs to the SURF1 family.</text>
</comment>
<dbReference type="PANTHER" id="PTHR23427:SF2">
    <property type="entry name" value="SURFEIT LOCUS PROTEIN 1"/>
    <property type="match status" value="1"/>
</dbReference>
<dbReference type="STRING" id="1054147.F4PXC1"/>
<dbReference type="Proteomes" id="UP000007797">
    <property type="component" value="Unassembled WGS sequence"/>
</dbReference>
<evidence type="ECO:0000256" key="5">
    <source>
        <dbReference type="RuleBase" id="RU363076"/>
    </source>
</evidence>
<accession>F4PXC1</accession>
<evidence type="ECO:0000256" key="1">
    <source>
        <dbReference type="ARBA" id="ARBA00004370"/>
    </source>
</evidence>
<evidence type="ECO:0000313" key="6">
    <source>
        <dbReference type="EMBL" id="EGG19431.1"/>
    </source>
</evidence>
<name>F4PXC1_CACFS</name>
<keyword evidence="5" id="KW-0999">Mitochondrion inner membrane</keyword>
<dbReference type="PROSITE" id="PS50895">
    <property type="entry name" value="SURF1"/>
    <property type="match status" value="1"/>
</dbReference>
<protein>
    <recommendedName>
        <fullName evidence="5">SURF1-like protein</fullName>
    </recommendedName>
</protein>
<keyword evidence="2 5" id="KW-0812">Transmembrane</keyword>
<dbReference type="EMBL" id="GL883014">
    <property type="protein sequence ID" value="EGG19431.1"/>
    <property type="molecule type" value="Genomic_DNA"/>
</dbReference>
<dbReference type="GeneID" id="14871532"/>
<keyword evidence="3 5" id="KW-1133">Transmembrane helix</keyword>
<evidence type="ECO:0000256" key="3">
    <source>
        <dbReference type="ARBA" id="ARBA00022989"/>
    </source>
</evidence>
<comment type="function">
    <text evidence="5">Probably involved in the biogenesis of the COX complex.</text>
</comment>
<dbReference type="Pfam" id="PF02104">
    <property type="entry name" value="SURF1"/>
    <property type="match status" value="1"/>
</dbReference>
<dbReference type="InterPro" id="IPR002994">
    <property type="entry name" value="Surf1/Shy1"/>
</dbReference>
<keyword evidence="4 5" id="KW-0472">Membrane</keyword>